<proteinExistence type="predicted"/>
<dbReference type="AlphaFoldDB" id="A0A9X2XNQ2"/>
<name>A0A9X2XNQ2_9BACT</name>
<dbReference type="InterPro" id="IPR041657">
    <property type="entry name" value="HTH_17"/>
</dbReference>
<dbReference type="PANTHER" id="PTHR34585:SF22">
    <property type="entry name" value="HELIX-TURN-HELIX DOMAIN-CONTAINING PROTEIN"/>
    <property type="match status" value="1"/>
</dbReference>
<dbReference type="PANTHER" id="PTHR34585">
    <property type="match status" value="1"/>
</dbReference>
<protein>
    <submittedName>
        <fullName evidence="2">Helix-turn-helix domain-containing protein</fullName>
    </submittedName>
</protein>
<organism evidence="2 3">
    <name type="scientific">Paraflavisolibacter caeni</name>
    <dbReference type="NCBI Taxonomy" id="2982496"/>
    <lineage>
        <taxon>Bacteria</taxon>
        <taxon>Pseudomonadati</taxon>
        <taxon>Bacteroidota</taxon>
        <taxon>Chitinophagia</taxon>
        <taxon>Chitinophagales</taxon>
        <taxon>Chitinophagaceae</taxon>
        <taxon>Paraflavisolibacter</taxon>
    </lineage>
</organism>
<gene>
    <name evidence="2" type="ORF">OCK74_09390</name>
</gene>
<sequence length="87" mass="10219">MAVEILTRHDLMLFKEDLISELKQIFSKEQAAQKKWLKSDEVRRLLKVSPGTLQTLRINGTLQYTKIGGIIYYDYDHIQSLLNKPKR</sequence>
<keyword evidence="3" id="KW-1185">Reference proteome</keyword>
<dbReference type="Proteomes" id="UP001155483">
    <property type="component" value="Unassembled WGS sequence"/>
</dbReference>
<dbReference type="Pfam" id="PF12728">
    <property type="entry name" value="HTH_17"/>
    <property type="match status" value="1"/>
</dbReference>
<dbReference type="InterPro" id="IPR009061">
    <property type="entry name" value="DNA-bd_dom_put_sf"/>
</dbReference>
<dbReference type="EMBL" id="JAOTIF010000005">
    <property type="protein sequence ID" value="MCU7549328.1"/>
    <property type="molecule type" value="Genomic_DNA"/>
</dbReference>
<evidence type="ECO:0000313" key="3">
    <source>
        <dbReference type="Proteomes" id="UP001155483"/>
    </source>
</evidence>
<evidence type="ECO:0000259" key="1">
    <source>
        <dbReference type="Pfam" id="PF12728"/>
    </source>
</evidence>
<dbReference type="SUPFAM" id="SSF46955">
    <property type="entry name" value="Putative DNA-binding domain"/>
    <property type="match status" value="1"/>
</dbReference>
<evidence type="ECO:0000313" key="2">
    <source>
        <dbReference type="EMBL" id="MCU7549328.1"/>
    </source>
</evidence>
<dbReference type="RefSeq" id="WP_279296769.1">
    <property type="nucleotide sequence ID" value="NZ_JAOTIF010000005.1"/>
</dbReference>
<reference evidence="2" key="2">
    <citation type="submission" date="2023-04" db="EMBL/GenBank/DDBJ databases">
        <title>Paracnuella aquatica gen. nov., sp. nov., a member of the family Chitinophagaceae isolated from a hot spring.</title>
        <authorList>
            <person name="Wang C."/>
        </authorList>
    </citation>
    <scope>NUCLEOTIDE SEQUENCE</scope>
    <source>
        <strain evidence="2">LB-8</strain>
    </source>
</reference>
<accession>A0A9X2XNQ2</accession>
<feature type="domain" description="Helix-turn-helix" evidence="1">
    <location>
        <begin position="36"/>
        <end position="83"/>
    </location>
</feature>
<comment type="caution">
    <text evidence="2">The sequence shown here is derived from an EMBL/GenBank/DDBJ whole genome shotgun (WGS) entry which is preliminary data.</text>
</comment>
<reference evidence="2" key="1">
    <citation type="submission" date="2022-09" db="EMBL/GenBank/DDBJ databases">
        <authorList>
            <person name="Yuan C."/>
            <person name="Ke Z."/>
        </authorList>
    </citation>
    <scope>NUCLEOTIDE SEQUENCE</scope>
    <source>
        <strain evidence="2">LB-8</strain>
    </source>
</reference>